<organism evidence="1 2">
    <name type="scientific">Sphingomonas kyungheensis</name>
    <dbReference type="NCBI Taxonomy" id="1069987"/>
    <lineage>
        <taxon>Bacteria</taxon>
        <taxon>Pseudomonadati</taxon>
        <taxon>Pseudomonadota</taxon>
        <taxon>Alphaproteobacteria</taxon>
        <taxon>Sphingomonadales</taxon>
        <taxon>Sphingomonadaceae</taxon>
        <taxon>Sphingomonas</taxon>
    </lineage>
</organism>
<dbReference type="EMBL" id="JBBBDM010000003">
    <property type="protein sequence ID" value="MEI5686987.1"/>
    <property type="molecule type" value="Genomic_DNA"/>
</dbReference>
<proteinExistence type="predicted"/>
<evidence type="ECO:0000313" key="1">
    <source>
        <dbReference type="EMBL" id="MEI5686987.1"/>
    </source>
</evidence>
<gene>
    <name evidence="1" type="ORF">V8201_07830</name>
</gene>
<protein>
    <recommendedName>
        <fullName evidence="3">GNAT family N-acetyltransferase</fullName>
    </recommendedName>
</protein>
<evidence type="ECO:0008006" key="3">
    <source>
        <dbReference type="Google" id="ProtNLM"/>
    </source>
</evidence>
<name>A0ABU8H1Y4_9SPHN</name>
<dbReference type="Proteomes" id="UP001367771">
    <property type="component" value="Unassembled WGS sequence"/>
</dbReference>
<keyword evidence="2" id="KW-1185">Reference proteome</keyword>
<sequence length="74" mass="8031">MHTDPAIAIHLDDAQQVAEATDLIARFGEDAPVEAAIRAGRMRDIGNVVHFCRWRQTGRLVALLVADTAVGTVH</sequence>
<accession>A0ABU8H1Y4</accession>
<evidence type="ECO:0000313" key="2">
    <source>
        <dbReference type="Proteomes" id="UP001367771"/>
    </source>
</evidence>
<dbReference type="RefSeq" id="WP_037534901.1">
    <property type="nucleotide sequence ID" value="NZ_JBBBDM010000003.1"/>
</dbReference>
<comment type="caution">
    <text evidence="1">The sequence shown here is derived from an EMBL/GenBank/DDBJ whole genome shotgun (WGS) entry which is preliminary data.</text>
</comment>
<reference evidence="1 2" key="1">
    <citation type="journal article" date="2013" name="Int. J. Syst. Evol. Microbiol.">
        <title>Sphingomonas kyungheensis sp. nov., a bacterium with ginsenoside-converting activity isolated from soil of a ginseng field.</title>
        <authorList>
            <person name="Son H.M."/>
            <person name="Yang J.E."/>
            <person name="Park Y."/>
            <person name="Han C.K."/>
            <person name="Kim S.G."/>
            <person name="Kook M."/>
            <person name="Yi T.H."/>
        </authorList>
    </citation>
    <scope>NUCLEOTIDE SEQUENCE [LARGE SCALE GENOMIC DNA]</scope>
    <source>
        <strain evidence="1 2">LMG 26582</strain>
    </source>
</reference>